<evidence type="ECO:0000313" key="7">
    <source>
        <dbReference type="Proteomes" id="UP001386955"/>
    </source>
</evidence>
<dbReference type="CDD" id="cd15797">
    <property type="entry name" value="PMEI"/>
    <property type="match status" value="1"/>
</dbReference>
<name>A0AAN9SGM4_PSOTE</name>
<dbReference type="InterPro" id="IPR052421">
    <property type="entry name" value="PCW_Enzyme_Inhibitor"/>
</dbReference>
<protein>
    <recommendedName>
        <fullName evidence="5">Pectinesterase inhibitor domain-containing protein</fullName>
    </recommendedName>
</protein>
<evidence type="ECO:0000256" key="2">
    <source>
        <dbReference type="ARBA" id="ARBA00023157"/>
    </source>
</evidence>
<dbReference type="SMART" id="SM00856">
    <property type="entry name" value="PMEI"/>
    <property type="match status" value="1"/>
</dbReference>
<evidence type="ECO:0000256" key="1">
    <source>
        <dbReference type="ARBA" id="ARBA00022729"/>
    </source>
</evidence>
<comment type="caution">
    <text evidence="6">The sequence shown here is derived from an EMBL/GenBank/DDBJ whole genome shotgun (WGS) entry which is preliminary data.</text>
</comment>
<dbReference type="InterPro" id="IPR034086">
    <property type="entry name" value="PMEI_plant"/>
</dbReference>
<dbReference type="Pfam" id="PF04043">
    <property type="entry name" value="PMEI"/>
    <property type="match status" value="1"/>
</dbReference>
<dbReference type="InterPro" id="IPR035513">
    <property type="entry name" value="Invertase/methylesterase_inhib"/>
</dbReference>
<dbReference type="FunFam" id="1.20.140.40:FF:000008">
    <property type="entry name" value="Invertase/pectin methylesterase inhibitor family protein"/>
    <property type="match status" value="1"/>
</dbReference>
<dbReference type="AlphaFoldDB" id="A0AAN9SGM4"/>
<reference evidence="6 7" key="1">
    <citation type="submission" date="2024-01" db="EMBL/GenBank/DDBJ databases">
        <title>The genomes of 5 underutilized Papilionoideae crops provide insights into root nodulation and disease resistanc.</title>
        <authorList>
            <person name="Jiang F."/>
        </authorList>
    </citation>
    <scope>NUCLEOTIDE SEQUENCE [LARGE SCALE GENOMIC DNA]</scope>
    <source>
        <strain evidence="6">DUOXIRENSHENG_FW03</strain>
        <tissue evidence="6">Leaves</tissue>
    </source>
</reference>
<accession>A0AAN9SGM4</accession>
<dbReference type="EMBL" id="JAYMYS010000005">
    <property type="protein sequence ID" value="KAK7393663.1"/>
    <property type="molecule type" value="Genomic_DNA"/>
</dbReference>
<gene>
    <name evidence="6" type="ORF">VNO78_22224</name>
</gene>
<proteinExistence type="inferred from homology"/>
<dbReference type="SUPFAM" id="SSF101148">
    <property type="entry name" value="Plant invertase/pectin methylesterase inhibitor"/>
    <property type="match status" value="1"/>
</dbReference>
<feature type="signal peptide" evidence="4">
    <location>
        <begin position="1"/>
        <end position="21"/>
    </location>
</feature>
<evidence type="ECO:0000256" key="3">
    <source>
        <dbReference type="ARBA" id="ARBA00038471"/>
    </source>
</evidence>
<dbReference type="Proteomes" id="UP001386955">
    <property type="component" value="Unassembled WGS sequence"/>
</dbReference>
<organism evidence="6 7">
    <name type="scientific">Psophocarpus tetragonolobus</name>
    <name type="common">Winged bean</name>
    <name type="synonym">Dolichos tetragonolobus</name>
    <dbReference type="NCBI Taxonomy" id="3891"/>
    <lineage>
        <taxon>Eukaryota</taxon>
        <taxon>Viridiplantae</taxon>
        <taxon>Streptophyta</taxon>
        <taxon>Embryophyta</taxon>
        <taxon>Tracheophyta</taxon>
        <taxon>Spermatophyta</taxon>
        <taxon>Magnoliopsida</taxon>
        <taxon>eudicotyledons</taxon>
        <taxon>Gunneridae</taxon>
        <taxon>Pentapetalae</taxon>
        <taxon>rosids</taxon>
        <taxon>fabids</taxon>
        <taxon>Fabales</taxon>
        <taxon>Fabaceae</taxon>
        <taxon>Papilionoideae</taxon>
        <taxon>50 kb inversion clade</taxon>
        <taxon>NPAAA clade</taxon>
        <taxon>indigoferoid/millettioid clade</taxon>
        <taxon>Phaseoleae</taxon>
        <taxon>Psophocarpus</taxon>
    </lineage>
</organism>
<sequence length="177" mass="19058">MVCNLSSLVFVFLLFATTSYAIPVGEVNTICKQAKDPSFCSTLLNSNPNANLVGLTQYTIDIVRANVTNTIKLIDTLIAQSTDPKSKKHYKLCLGNFGSEGALGDLDYTQELLKKGDYQGVNLAASSIVDNIEDCVSGDAPSIPPFHDPSKLPKYTTITKSVVSVILVLSKNLGKKI</sequence>
<keyword evidence="1 4" id="KW-0732">Signal</keyword>
<keyword evidence="7" id="KW-1185">Reference proteome</keyword>
<dbReference type="PANTHER" id="PTHR36710">
    <property type="entry name" value="PECTINESTERASE INHIBITOR-LIKE"/>
    <property type="match status" value="1"/>
</dbReference>
<dbReference type="InterPro" id="IPR006501">
    <property type="entry name" value="Pectinesterase_inhib_dom"/>
</dbReference>
<keyword evidence="2" id="KW-1015">Disulfide bond</keyword>
<evidence type="ECO:0000313" key="6">
    <source>
        <dbReference type="EMBL" id="KAK7393663.1"/>
    </source>
</evidence>
<feature type="domain" description="Pectinesterase inhibitor" evidence="5">
    <location>
        <begin position="22"/>
        <end position="169"/>
    </location>
</feature>
<evidence type="ECO:0000256" key="4">
    <source>
        <dbReference type="SAM" id="SignalP"/>
    </source>
</evidence>
<evidence type="ECO:0000259" key="5">
    <source>
        <dbReference type="SMART" id="SM00856"/>
    </source>
</evidence>
<feature type="chain" id="PRO_5042991234" description="Pectinesterase inhibitor domain-containing protein" evidence="4">
    <location>
        <begin position="22"/>
        <end position="177"/>
    </location>
</feature>
<dbReference type="GO" id="GO:0046910">
    <property type="term" value="F:pectinesterase inhibitor activity"/>
    <property type="evidence" value="ECO:0007669"/>
    <property type="project" value="InterPro"/>
</dbReference>
<comment type="similarity">
    <text evidence="3">Belongs to the PMEI family.</text>
</comment>
<dbReference type="PANTHER" id="PTHR36710:SF20">
    <property type="entry name" value="PECTINESTERASE INHIBITOR DOMAIN PROTEIN"/>
    <property type="match status" value="1"/>
</dbReference>
<dbReference type="NCBIfam" id="TIGR01614">
    <property type="entry name" value="PME_inhib"/>
    <property type="match status" value="1"/>
</dbReference>
<dbReference type="Gene3D" id="1.20.140.40">
    <property type="entry name" value="Invertase/pectin methylesterase inhibitor family protein"/>
    <property type="match status" value="1"/>
</dbReference>